<name>A0ACB8S7Y5_9AGAM</name>
<reference evidence="1" key="1">
    <citation type="submission" date="2021-02" db="EMBL/GenBank/DDBJ databases">
        <authorList>
            <consortium name="DOE Joint Genome Institute"/>
            <person name="Ahrendt S."/>
            <person name="Looney B.P."/>
            <person name="Miyauchi S."/>
            <person name="Morin E."/>
            <person name="Drula E."/>
            <person name="Courty P.E."/>
            <person name="Chicoki N."/>
            <person name="Fauchery L."/>
            <person name="Kohler A."/>
            <person name="Kuo A."/>
            <person name="Labutti K."/>
            <person name="Pangilinan J."/>
            <person name="Lipzen A."/>
            <person name="Riley R."/>
            <person name="Andreopoulos W."/>
            <person name="He G."/>
            <person name="Johnson J."/>
            <person name="Barry K.W."/>
            <person name="Grigoriev I.V."/>
            <person name="Nagy L."/>
            <person name="Hibbett D."/>
            <person name="Henrissat B."/>
            <person name="Matheny P.B."/>
            <person name="Labbe J."/>
            <person name="Martin F."/>
        </authorList>
    </citation>
    <scope>NUCLEOTIDE SEQUENCE</scope>
    <source>
        <strain evidence="1">FP105234-sp</strain>
    </source>
</reference>
<organism evidence="1 2">
    <name type="scientific">Auriscalpium vulgare</name>
    <dbReference type="NCBI Taxonomy" id="40419"/>
    <lineage>
        <taxon>Eukaryota</taxon>
        <taxon>Fungi</taxon>
        <taxon>Dikarya</taxon>
        <taxon>Basidiomycota</taxon>
        <taxon>Agaricomycotina</taxon>
        <taxon>Agaricomycetes</taxon>
        <taxon>Russulales</taxon>
        <taxon>Auriscalpiaceae</taxon>
        <taxon>Auriscalpium</taxon>
    </lineage>
</organism>
<reference evidence="1" key="2">
    <citation type="journal article" date="2022" name="New Phytol.">
        <title>Evolutionary transition to the ectomycorrhizal habit in the genomes of a hyperdiverse lineage of mushroom-forming fungi.</title>
        <authorList>
            <person name="Looney B."/>
            <person name="Miyauchi S."/>
            <person name="Morin E."/>
            <person name="Drula E."/>
            <person name="Courty P.E."/>
            <person name="Kohler A."/>
            <person name="Kuo A."/>
            <person name="LaButti K."/>
            <person name="Pangilinan J."/>
            <person name="Lipzen A."/>
            <person name="Riley R."/>
            <person name="Andreopoulos W."/>
            <person name="He G."/>
            <person name="Johnson J."/>
            <person name="Nolan M."/>
            <person name="Tritt A."/>
            <person name="Barry K.W."/>
            <person name="Grigoriev I.V."/>
            <person name="Nagy L.G."/>
            <person name="Hibbett D."/>
            <person name="Henrissat B."/>
            <person name="Matheny P.B."/>
            <person name="Labbe J."/>
            <person name="Martin F.M."/>
        </authorList>
    </citation>
    <scope>NUCLEOTIDE SEQUENCE</scope>
    <source>
        <strain evidence="1">FP105234-sp</strain>
    </source>
</reference>
<protein>
    <submittedName>
        <fullName evidence="1">Uncharacterized protein</fullName>
    </submittedName>
</protein>
<dbReference type="EMBL" id="MU275848">
    <property type="protein sequence ID" value="KAI0051970.1"/>
    <property type="molecule type" value="Genomic_DNA"/>
</dbReference>
<sequence length="199" mass="21951">MENIPSRTDTPEAVEVRPPSVTPDAGDVNTSEKSSSMPDVSHDSDTGKDTDESAAETAPVPSPAPDAPRANTHKKKRRARQQHPPQTQETAGRSSTTRGNAARSCQQAAARQHDQNAAHRNDAPRQNPRRIGNARTHTHARPNTRPANHTHPKAPKSNNSERRGGPPTTFDAEAPVFTPNNIKKWRTQWELRQEKIGRR</sequence>
<dbReference type="Proteomes" id="UP000814033">
    <property type="component" value="Unassembled WGS sequence"/>
</dbReference>
<accession>A0ACB8S7Y5</accession>
<evidence type="ECO:0000313" key="2">
    <source>
        <dbReference type="Proteomes" id="UP000814033"/>
    </source>
</evidence>
<gene>
    <name evidence="1" type="ORF">FA95DRAFT_1618694</name>
</gene>
<comment type="caution">
    <text evidence="1">The sequence shown here is derived from an EMBL/GenBank/DDBJ whole genome shotgun (WGS) entry which is preliminary data.</text>
</comment>
<evidence type="ECO:0000313" key="1">
    <source>
        <dbReference type="EMBL" id="KAI0051970.1"/>
    </source>
</evidence>
<proteinExistence type="predicted"/>
<keyword evidence="2" id="KW-1185">Reference proteome</keyword>